<gene>
    <name evidence="1" type="ordered locus">Sare_3685</name>
</gene>
<dbReference type="AlphaFoldDB" id="A8LZW4"/>
<sequence length="230" mass="24402">MMATVALAASLGSTLIGGAPASADSQVSKIDIEHLRTNLTKYDVPAKTQDALLEDFIKGERWDSETDANPVSSETERVDGVERTVYRYQDGSVGVSTVDIPSESTGESSILGITGCQSYAVAGAKAWRNCRVSWDVFSWSVSFTAAYKYYLGPSYGCYIDSIGGLVHGGVGSFSSPKLSYITRSASGFTGTCVAQGTWTRKATDLFSETVGVRLNLSAQHGGGWTSKVSS</sequence>
<proteinExistence type="predicted"/>
<protein>
    <submittedName>
        <fullName evidence="1">Uncharacterized protein</fullName>
    </submittedName>
</protein>
<dbReference type="KEGG" id="saq:Sare_3685"/>
<reference evidence="1" key="1">
    <citation type="submission" date="2007-10" db="EMBL/GenBank/DDBJ databases">
        <title>Complete sequence of Salinispora arenicola CNS-205.</title>
        <authorList>
            <consortium name="US DOE Joint Genome Institute"/>
            <person name="Copeland A."/>
            <person name="Lucas S."/>
            <person name="Lapidus A."/>
            <person name="Barry K."/>
            <person name="Glavina del Rio T."/>
            <person name="Dalin E."/>
            <person name="Tice H."/>
            <person name="Pitluck S."/>
            <person name="Foster B."/>
            <person name="Schmutz J."/>
            <person name="Larimer F."/>
            <person name="Land M."/>
            <person name="Hauser L."/>
            <person name="Kyrpides N."/>
            <person name="Ivanova N."/>
            <person name="Jensen P.R."/>
            <person name="Moore B.S."/>
            <person name="Penn K."/>
            <person name="Jenkins C."/>
            <person name="Udwary D."/>
            <person name="Xiang L."/>
            <person name="Gontang E."/>
            <person name="Richardson P."/>
        </authorList>
    </citation>
    <scope>NUCLEOTIDE SEQUENCE [LARGE SCALE GENOMIC DNA]</scope>
    <source>
        <strain evidence="1">CNS-205</strain>
    </source>
</reference>
<dbReference type="EMBL" id="CP000850">
    <property type="protein sequence ID" value="ABV99478.1"/>
    <property type="molecule type" value="Genomic_DNA"/>
</dbReference>
<name>A8LZW4_SALAI</name>
<accession>A8LZW4</accession>
<evidence type="ECO:0000313" key="1">
    <source>
        <dbReference type="EMBL" id="ABV99478.1"/>
    </source>
</evidence>
<dbReference type="HOGENOM" id="CLU_1204096_0_0_11"/>
<organism evidence="1">
    <name type="scientific">Salinispora arenicola (strain CNS-205)</name>
    <dbReference type="NCBI Taxonomy" id="391037"/>
    <lineage>
        <taxon>Bacteria</taxon>
        <taxon>Bacillati</taxon>
        <taxon>Actinomycetota</taxon>
        <taxon>Actinomycetes</taxon>
        <taxon>Micromonosporales</taxon>
        <taxon>Micromonosporaceae</taxon>
        <taxon>Salinispora</taxon>
    </lineage>
</organism>